<gene>
    <name evidence="3" type="ORF">DES52_1044</name>
</gene>
<dbReference type="RefSeq" id="WP_110885867.1">
    <property type="nucleotide sequence ID" value="NZ_QJSX01000004.1"/>
</dbReference>
<keyword evidence="2" id="KW-0812">Transmembrane</keyword>
<name>A0A318SBS6_9DEIO</name>
<reference evidence="3 4" key="1">
    <citation type="submission" date="2018-06" db="EMBL/GenBank/DDBJ databases">
        <title>Genomic Encyclopedia of Type Strains, Phase IV (KMG-IV): sequencing the most valuable type-strain genomes for metagenomic binning, comparative biology and taxonomic classification.</title>
        <authorList>
            <person name="Goeker M."/>
        </authorList>
    </citation>
    <scope>NUCLEOTIDE SEQUENCE [LARGE SCALE GENOMIC DNA]</scope>
    <source>
        <strain evidence="3 4">DSM 18048</strain>
    </source>
</reference>
<feature type="region of interest" description="Disordered" evidence="1">
    <location>
        <begin position="198"/>
        <end position="238"/>
    </location>
</feature>
<dbReference type="AlphaFoldDB" id="A0A318SBS6"/>
<dbReference type="Proteomes" id="UP000248326">
    <property type="component" value="Unassembled WGS sequence"/>
</dbReference>
<feature type="transmembrane region" description="Helical" evidence="2">
    <location>
        <begin position="70"/>
        <end position="100"/>
    </location>
</feature>
<organism evidence="3 4">
    <name type="scientific">Deinococcus yavapaiensis KR-236</name>
    <dbReference type="NCBI Taxonomy" id="694435"/>
    <lineage>
        <taxon>Bacteria</taxon>
        <taxon>Thermotogati</taxon>
        <taxon>Deinococcota</taxon>
        <taxon>Deinococci</taxon>
        <taxon>Deinococcales</taxon>
        <taxon>Deinococcaceae</taxon>
        <taxon>Deinococcus</taxon>
    </lineage>
</organism>
<protein>
    <submittedName>
        <fullName evidence="3">Uncharacterized protein</fullName>
    </submittedName>
</protein>
<feature type="transmembrane region" description="Helical" evidence="2">
    <location>
        <begin position="12"/>
        <end position="34"/>
    </location>
</feature>
<dbReference type="EMBL" id="QJSX01000004">
    <property type="protein sequence ID" value="PYE54734.1"/>
    <property type="molecule type" value="Genomic_DNA"/>
</dbReference>
<keyword evidence="4" id="KW-1185">Reference proteome</keyword>
<proteinExistence type="predicted"/>
<dbReference type="OrthoDB" id="67304at2"/>
<comment type="caution">
    <text evidence="3">The sequence shown here is derived from an EMBL/GenBank/DDBJ whole genome shotgun (WGS) entry which is preliminary data.</text>
</comment>
<feature type="transmembrane region" description="Helical" evidence="2">
    <location>
        <begin position="41"/>
        <end position="64"/>
    </location>
</feature>
<feature type="compositionally biased region" description="Low complexity" evidence="1">
    <location>
        <begin position="223"/>
        <end position="238"/>
    </location>
</feature>
<accession>A0A318SBS6</accession>
<evidence type="ECO:0000313" key="4">
    <source>
        <dbReference type="Proteomes" id="UP000248326"/>
    </source>
</evidence>
<keyword evidence="2" id="KW-1133">Transmembrane helix</keyword>
<evidence type="ECO:0000256" key="1">
    <source>
        <dbReference type="SAM" id="MobiDB-lite"/>
    </source>
</evidence>
<evidence type="ECO:0000256" key="2">
    <source>
        <dbReference type="SAM" id="Phobius"/>
    </source>
</evidence>
<evidence type="ECO:0000313" key="3">
    <source>
        <dbReference type="EMBL" id="PYE54734.1"/>
    </source>
</evidence>
<feature type="transmembrane region" description="Helical" evidence="2">
    <location>
        <begin position="112"/>
        <end position="128"/>
    </location>
</feature>
<keyword evidence="2" id="KW-0472">Membrane</keyword>
<feature type="compositionally biased region" description="Basic residues" evidence="1">
    <location>
        <begin position="207"/>
        <end position="216"/>
    </location>
</feature>
<sequence>MTNGSRGVDKASMFWLLLGGAVLAAWFVILGALGMLSALGWLVHPLAAGLLALYASLAFVPSAWRRPLPILVAVGGMFALCFTAASWVVHPLAGVTIGLMASTAFTGKRRDLPRLVFAVAILAISSIVGASWAMYPLVILGIIAAFLAPTTFSRQRKLEERRAAKRAQRALTLGAQPLPSPSDAKSLSVPMLVIEEGAAEKRPEKQARRRARRARRQAPEPVPSTSEPTSTSPSDDVTPTLSALLARDGHRLPLGAHAKLTELRSAVREGLAYLREHDAQNTDSFHLLSSIADDYAPTAVRAYLRLPASLANVTPLQDGKTGSDLLTEQLDVLLAATRDVMTNVAVRGGQDLLAHRRFLEDKFRRASDDFDI</sequence>